<dbReference type="PANTHER" id="PTHR12236">
    <property type="entry name" value="STRUCTURAL CONTITUENT OF CUTICLE"/>
    <property type="match status" value="1"/>
</dbReference>
<name>A0A1J1IK68_9DIPT</name>
<sequence>MFKFIILSCLVATIFADGWHQPLVIKTIQAEAPANYDFNYAVSDSFTGDWKSQRESAKNGAISGQYQLNDADGFRRIVDYTADDHHGFRANVRREPLAHQPIIVKKIIAAPVHAPWYQPVRRW</sequence>
<dbReference type="AlphaFoldDB" id="A0A1J1IK68"/>
<dbReference type="PROSITE" id="PS51155">
    <property type="entry name" value="CHIT_BIND_RR_2"/>
    <property type="match status" value="1"/>
</dbReference>
<keyword evidence="1 2" id="KW-0193">Cuticle</keyword>
<evidence type="ECO:0000313" key="5">
    <source>
        <dbReference type="Proteomes" id="UP000183832"/>
    </source>
</evidence>
<dbReference type="Pfam" id="PF00379">
    <property type="entry name" value="Chitin_bind_4"/>
    <property type="match status" value="1"/>
</dbReference>
<dbReference type="Proteomes" id="UP000183832">
    <property type="component" value="Unassembled WGS sequence"/>
</dbReference>
<dbReference type="InterPro" id="IPR031311">
    <property type="entry name" value="CHIT_BIND_RR_consensus"/>
</dbReference>
<dbReference type="PRINTS" id="PR00947">
    <property type="entry name" value="CUTICLE"/>
</dbReference>
<dbReference type="PROSITE" id="PS00233">
    <property type="entry name" value="CHIT_BIND_RR_1"/>
    <property type="match status" value="1"/>
</dbReference>
<evidence type="ECO:0000256" key="1">
    <source>
        <dbReference type="ARBA" id="ARBA00022460"/>
    </source>
</evidence>
<protein>
    <submittedName>
        <fullName evidence="4">CLUMA_CG013836, isoform A</fullName>
    </submittedName>
</protein>
<dbReference type="PANTHER" id="PTHR12236:SF46">
    <property type="entry name" value="CUTICULAR PROTEIN 30B-RELATED"/>
    <property type="match status" value="1"/>
</dbReference>
<feature type="signal peptide" evidence="3">
    <location>
        <begin position="1"/>
        <end position="16"/>
    </location>
</feature>
<organism evidence="4 5">
    <name type="scientific">Clunio marinus</name>
    <dbReference type="NCBI Taxonomy" id="568069"/>
    <lineage>
        <taxon>Eukaryota</taxon>
        <taxon>Metazoa</taxon>
        <taxon>Ecdysozoa</taxon>
        <taxon>Arthropoda</taxon>
        <taxon>Hexapoda</taxon>
        <taxon>Insecta</taxon>
        <taxon>Pterygota</taxon>
        <taxon>Neoptera</taxon>
        <taxon>Endopterygota</taxon>
        <taxon>Diptera</taxon>
        <taxon>Nematocera</taxon>
        <taxon>Chironomoidea</taxon>
        <taxon>Chironomidae</taxon>
        <taxon>Clunio</taxon>
    </lineage>
</organism>
<evidence type="ECO:0000313" key="4">
    <source>
        <dbReference type="EMBL" id="CRL00576.1"/>
    </source>
</evidence>
<dbReference type="OrthoDB" id="6427684at2759"/>
<evidence type="ECO:0000256" key="3">
    <source>
        <dbReference type="SAM" id="SignalP"/>
    </source>
</evidence>
<accession>A0A1J1IK68</accession>
<feature type="chain" id="PRO_5013063018" evidence="3">
    <location>
        <begin position="17"/>
        <end position="123"/>
    </location>
</feature>
<dbReference type="EMBL" id="CVRI01000054">
    <property type="protein sequence ID" value="CRL00576.1"/>
    <property type="molecule type" value="Genomic_DNA"/>
</dbReference>
<dbReference type="GO" id="GO:0031012">
    <property type="term" value="C:extracellular matrix"/>
    <property type="evidence" value="ECO:0007669"/>
    <property type="project" value="TreeGrafter"/>
</dbReference>
<gene>
    <name evidence="4" type="ORF">CLUMA_CG013836</name>
</gene>
<dbReference type="GO" id="GO:0042302">
    <property type="term" value="F:structural constituent of cuticle"/>
    <property type="evidence" value="ECO:0007669"/>
    <property type="project" value="UniProtKB-UniRule"/>
</dbReference>
<keyword evidence="5" id="KW-1185">Reference proteome</keyword>
<keyword evidence="3" id="KW-0732">Signal</keyword>
<dbReference type="STRING" id="568069.A0A1J1IK68"/>
<dbReference type="InterPro" id="IPR051217">
    <property type="entry name" value="Insect_Cuticle_Struc_Prot"/>
</dbReference>
<evidence type="ECO:0000256" key="2">
    <source>
        <dbReference type="PROSITE-ProRule" id="PRU00497"/>
    </source>
</evidence>
<dbReference type="GO" id="GO:0005615">
    <property type="term" value="C:extracellular space"/>
    <property type="evidence" value="ECO:0007669"/>
    <property type="project" value="TreeGrafter"/>
</dbReference>
<reference evidence="4 5" key="1">
    <citation type="submission" date="2015-04" db="EMBL/GenBank/DDBJ databases">
        <authorList>
            <person name="Syromyatnikov M.Y."/>
            <person name="Popov V.N."/>
        </authorList>
    </citation>
    <scope>NUCLEOTIDE SEQUENCE [LARGE SCALE GENOMIC DNA]</scope>
</reference>
<dbReference type="InterPro" id="IPR000618">
    <property type="entry name" value="Insect_cuticle"/>
</dbReference>
<proteinExistence type="predicted"/>